<dbReference type="AlphaFoldDB" id="A0A2V1HWE0"/>
<feature type="transmembrane region" description="Helical" evidence="1">
    <location>
        <begin position="66"/>
        <end position="88"/>
    </location>
</feature>
<organism evidence="2 3">
    <name type="scientific">Amnibacterium flavum</name>
    <dbReference type="NCBI Taxonomy" id="2173173"/>
    <lineage>
        <taxon>Bacteria</taxon>
        <taxon>Bacillati</taxon>
        <taxon>Actinomycetota</taxon>
        <taxon>Actinomycetes</taxon>
        <taxon>Micrococcales</taxon>
        <taxon>Microbacteriaceae</taxon>
        <taxon>Amnibacterium</taxon>
    </lineage>
</organism>
<keyword evidence="1" id="KW-0472">Membrane</keyword>
<protein>
    <submittedName>
        <fullName evidence="2">Uncharacterized protein</fullName>
    </submittedName>
</protein>
<evidence type="ECO:0000313" key="2">
    <source>
        <dbReference type="EMBL" id="PVZ96192.1"/>
    </source>
</evidence>
<accession>A0A2V1HWE0</accession>
<keyword evidence="1" id="KW-0812">Transmembrane</keyword>
<dbReference type="EMBL" id="QEOP01000001">
    <property type="protein sequence ID" value="PVZ96192.1"/>
    <property type="molecule type" value="Genomic_DNA"/>
</dbReference>
<proteinExistence type="predicted"/>
<evidence type="ECO:0000313" key="3">
    <source>
        <dbReference type="Proteomes" id="UP000244893"/>
    </source>
</evidence>
<keyword evidence="1" id="KW-1133">Transmembrane helix</keyword>
<reference evidence="2 3" key="1">
    <citation type="submission" date="2018-05" db="EMBL/GenBank/DDBJ databases">
        <title>Amnibacterium sp. M8JJ-5, whole genome shotgun sequence.</title>
        <authorList>
            <person name="Tuo L."/>
        </authorList>
    </citation>
    <scope>NUCLEOTIDE SEQUENCE [LARGE SCALE GENOMIC DNA]</scope>
    <source>
        <strain evidence="2 3">M8JJ-5</strain>
    </source>
</reference>
<feature type="transmembrane region" description="Helical" evidence="1">
    <location>
        <begin position="21"/>
        <end position="54"/>
    </location>
</feature>
<evidence type="ECO:0000256" key="1">
    <source>
        <dbReference type="SAM" id="Phobius"/>
    </source>
</evidence>
<dbReference type="RefSeq" id="WP_116755926.1">
    <property type="nucleotide sequence ID" value="NZ_JBHUEX010000001.1"/>
</dbReference>
<gene>
    <name evidence="2" type="ORF">DDQ50_07140</name>
</gene>
<keyword evidence="3" id="KW-1185">Reference proteome</keyword>
<name>A0A2V1HWE0_9MICO</name>
<sequence length="123" mass="12930">MTDSDPQGAPAREEPFRARALLVLAWLVWVASLVTVAILWFGAAITIAPFFGTIPTPDQLSGSRGLLIAAAIVAGVAAILMVALVALVGRRRPLRFSGSLVLVIALLTPCLPLLAALSFNVDR</sequence>
<dbReference type="Proteomes" id="UP000244893">
    <property type="component" value="Unassembled WGS sequence"/>
</dbReference>
<feature type="transmembrane region" description="Helical" evidence="1">
    <location>
        <begin position="100"/>
        <end position="119"/>
    </location>
</feature>
<comment type="caution">
    <text evidence="2">The sequence shown here is derived from an EMBL/GenBank/DDBJ whole genome shotgun (WGS) entry which is preliminary data.</text>
</comment>